<keyword evidence="3" id="KW-1185">Reference proteome</keyword>
<evidence type="ECO:0000256" key="1">
    <source>
        <dbReference type="SAM" id="MobiDB-lite"/>
    </source>
</evidence>
<evidence type="ECO:0000313" key="3">
    <source>
        <dbReference type="Proteomes" id="UP000278907"/>
    </source>
</evidence>
<evidence type="ECO:0000313" key="2">
    <source>
        <dbReference type="EMBL" id="RKI13315.1"/>
    </source>
</evidence>
<accession>A0ABX9QMN5</accession>
<dbReference type="Proteomes" id="UP000278907">
    <property type="component" value="Unassembled WGS sequence"/>
</dbReference>
<protein>
    <submittedName>
        <fullName evidence="2">Uncharacterized protein</fullName>
    </submittedName>
</protein>
<name>A0ABX9QMN5_9BACT</name>
<dbReference type="RefSeq" id="WP_120582192.1">
    <property type="nucleotide sequence ID" value="NZ_RAWI01000039.1"/>
</dbReference>
<comment type="caution">
    <text evidence="2">The sequence shown here is derived from an EMBL/GenBank/DDBJ whole genome shotgun (WGS) entry which is preliminary data.</text>
</comment>
<feature type="region of interest" description="Disordered" evidence="1">
    <location>
        <begin position="42"/>
        <end position="67"/>
    </location>
</feature>
<reference evidence="2 3" key="1">
    <citation type="submission" date="2018-09" db="EMBL/GenBank/DDBJ databases">
        <authorList>
            <person name="Livingstone P.G."/>
            <person name="Whitworth D.E."/>
        </authorList>
    </citation>
    <scope>NUCLEOTIDE SEQUENCE [LARGE SCALE GENOMIC DNA]</scope>
    <source>
        <strain evidence="2 3">CA031B</strain>
    </source>
</reference>
<organism evidence="2 3">
    <name type="scientific">Corallococcus praedator</name>
    <dbReference type="NCBI Taxonomy" id="2316724"/>
    <lineage>
        <taxon>Bacteria</taxon>
        <taxon>Pseudomonadati</taxon>
        <taxon>Myxococcota</taxon>
        <taxon>Myxococcia</taxon>
        <taxon>Myxococcales</taxon>
        <taxon>Cystobacterineae</taxon>
        <taxon>Myxococcaceae</taxon>
        <taxon>Corallococcus</taxon>
    </lineage>
</organism>
<sequence>MSGPAFFQTHMGQRFYEGTMPQLIRELTRLNNNLERLVAVAEQLSGPKQSSSVESVPPPTTEGPEGP</sequence>
<dbReference type="EMBL" id="RAWI01000039">
    <property type="protein sequence ID" value="RKI13315.1"/>
    <property type="molecule type" value="Genomic_DNA"/>
</dbReference>
<proteinExistence type="predicted"/>
<gene>
    <name evidence="2" type="ORF">D7Y13_07705</name>
</gene>
<feature type="compositionally biased region" description="Pro residues" evidence="1">
    <location>
        <begin position="56"/>
        <end position="67"/>
    </location>
</feature>